<sequence>MIRYKLTLFISFVLLLLCIVFFANRGKNSTSHIYVKLVNDVRENNITAVTKDLSDGVNPNKFPHEDELDEAALCVAAYDGNLPIVNLLLDYHADPNIHDGWQGTPISAAASSNNVDVLQALASRGAKINDDGDGNSRALWVAAVNGKISAMRFLLSHGANPNSVENSHTSDAASVLTAAESCKQVSAVILLKKYGAKELRVPAQRH</sequence>
<gene>
    <name evidence="4" type="ORF">CCAX7_62320</name>
</gene>
<evidence type="ECO:0000256" key="2">
    <source>
        <dbReference type="ARBA" id="ARBA00023043"/>
    </source>
</evidence>
<keyword evidence="2 3" id="KW-0040">ANK repeat</keyword>
<dbReference type="PANTHER" id="PTHR24171">
    <property type="entry name" value="ANKYRIN REPEAT DOMAIN-CONTAINING PROTEIN 39-RELATED"/>
    <property type="match status" value="1"/>
</dbReference>
<dbReference type="InterPro" id="IPR002110">
    <property type="entry name" value="Ankyrin_rpt"/>
</dbReference>
<dbReference type="SUPFAM" id="SSF48403">
    <property type="entry name" value="Ankyrin repeat"/>
    <property type="match status" value="1"/>
</dbReference>
<dbReference type="OrthoDB" id="671583at2"/>
<dbReference type="Gene3D" id="1.25.40.20">
    <property type="entry name" value="Ankyrin repeat-containing domain"/>
    <property type="match status" value="1"/>
</dbReference>
<organism evidence="4 5">
    <name type="scientific">Capsulimonas corticalis</name>
    <dbReference type="NCBI Taxonomy" id="2219043"/>
    <lineage>
        <taxon>Bacteria</taxon>
        <taxon>Bacillati</taxon>
        <taxon>Armatimonadota</taxon>
        <taxon>Armatimonadia</taxon>
        <taxon>Capsulimonadales</taxon>
        <taxon>Capsulimonadaceae</taxon>
        <taxon>Capsulimonas</taxon>
    </lineage>
</organism>
<dbReference type="AlphaFoldDB" id="A0A9N7QH13"/>
<feature type="repeat" description="ANK" evidence="3">
    <location>
        <begin position="134"/>
        <end position="166"/>
    </location>
</feature>
<dbReference type="Proteomes" id="UP000287394">
    <property type="component" value="Chromosome"/>
</dbReference>
<accession>A0A9N7QH13</accession>
<feature type="repeat" description="ANK" evidence="3">
    <location>
        <begin position="68"/>
        <end position="100"/>
    </location>
</feature>
<evidence type="ECO:0000256" key="1">
    <source>
        <dbReference type="ARBA" id="ARBA00022737"/>
    </source>
</evidence>
<keyword evidence="1" id="KW-0677">Repeat</keyword>
<protein>
    <recommendedName>
        <fullName evidence="6">Ankyrin repeat-containing protein</fullName>
    </recommendedName>
</protein>
<evidence type="ECO:0000313" key="4">
    <source>
        <dbReference type="EMBL" id="BDI34181.1"/>
    </source>
</evidence>
<dbReference type="SMART" id="SM00248">
    <property type="entry name" value="ANK"/>
    <property type="match status" value="3"/>
</dbReference>
<dbReference type="RefSeq" id="WP_119321720.1">
    <property type="nucleotide sequence ID" value="NZ_AP025739.1"/>
</dbReference>
<evidence type="ECO:0000256" key="3">
    <source>
        <dbReference type="PROSITE-ProRule" id="PRU00023"/>
    </source>
</evidence>
<proteinExistence type="predicted"/>
<dbReference type="Pfam" id="PF12796">
    <property type="entry name" value="Ank_2"/>
    <property type="match status" value="1"/>
</dbReference>
<evidence type="ECO:0008006" key="6">
    <source>
        <dbReference type="Google" id="ProtNLM"/>
    </source>
</evidence>
<dbReference type="KEGG" id="ccot:CCAX7_62320"/>
<dbReference type="PROSITE" id="PS50088">
    <property type="entry name" value="ANK_REPEAT"/>
    <property type="match status" value="2"/>
</dbReference>
<dbReference type="EMBL" id="AP025739">
    <property type="protein sequence ID" value="BDI34181.1"/>
    <property type="molecule type" value="Genomic_DNA"/>
</dbReference>
<name>A0A9N7QH13_9BACT</name>
<keyword evidence="5" id="KW-1185">Reference proteome</keyword>
<reference evidence="4 5" key="1">
    <citation type="journal article" date="2019" name="Int. J. Syst. Evol. Microbiol.">
        <title>Capsulimonas corticalis gen. nov., sp. nov., an aerobic capsulated bacterium, of a novel bacterial order, Capsulimonadales ord. nov., of the class Armatimonadia of the phylum Armatimonadetes.</title>
        <authorList>
            <person name="Li J."/>
            <person name="Kudo C."/>
            <person name="Tonouchi A."/>
        </authorList>
    </citation>
    <scope>NUCLEOTIDE SEQUENCE [LARGE SCALE GENOMIC DNA]</scope>
    <source>
        <strain evidence="4 5">AX-7</strain>
    </source>
</reference>
<dbReference type="InterPro" id="IPR036770">
    <property type="entry name" value="Ankyrin_rpt-contain_sf"/>
</dbReference>
<evidence type="ECO:0000313" key="5">
    <source>
        <dbReference type="Proteomes" id="UP000287394"/>
    </source>
</evidence>